<organism evidence="1 2">
    <name type="scientific">Amphibacillus indicireducens</name>
    <dbReference type="NCBI Taxonomy" id="1076330"/>
    <lineage>
        <taxon>Bacteria</taxon>
        <taxon>Bacillati</taxon>
        <taxon>Bacillota</taxon>
        <taxon>Bacilli</taxon>
        <taxon>Bacillales</taxon>
        <taxon>Bacillaceae</taxon>
        <taxon>Amphibacillus</taxon>
    </lineage>
</organism>
<dbReference type="RefSeq" id="WP_344909293.1">
    <property type="nucleotide sequence ID" value="NZ_BAABDL010000003.1"/>
</dbReference>
<dbReference type="EMBL" id="BAABDL010000003">
    <property type="protein sequence ID" value="GAA4057175.1"/>
    <property type="molecule type" value="Genomic_DNA"/>
</dbReference>
<name>A0ABP7V266_9BACI</name>
<keyword evidence="2" id="KW-1185">Reference proteome</keyword>
<protein>
    <submittedName>
        <fullName evidence="1">YpjP family protein</fullName>
    </submittedName>
</protein>
<dbReference type="InterPro" id="IPR025616">
    <property type="entry name" value="YpjP"/>
</dbReference>
<evidence type="ECO:0000313" key="2">
    <source>
        <dbReference type="Proteomes" id="UP001501734"/>
    </source>
</evidence>
<comment type="caution">
    <text evidence="1">The sequence shown here is derived from an EMBL/GenBank/DDBJ whole genome shotgun (WGS) entry which is preliminary data.</text>
</comment>
<proteinExistence type="predicted"/>
<sequence length="202" mass="23689">MKLWFKKLFVLIVAIMTLGFYVPPLDLEINADTNGKETESNKNTAENPNTFIYDPPIYLDDLDDYETTDQDPAAELIEEAKDHMIGKLGPKIHTQLRDEISEQVLPNLELVVSNLIDTNCSDQQFNLSIIENRVSGYGEKIFDLYDEESEKIIAKFHVRRENRPLDGYWFNFHYHLAQDQFETHYEFADIYWSKDTPPKWMS</sequence>
<dbReference type="Proteomes" id="UP001501734">
    <property type="component" value="Unassembled WGS sequence"/>
</dbReference>
<evidence type="ECO:0000313" key="1">
    <source>
        <dbReference type="EMBL" id="GAA4057175.1"/>
    </source>
</evidence>
<dbReference type="Pfam" id="PF14005">
    <property type="entry name" value="YpjP"/>
    <property type="match status" value="1"/>
</dbReference>
<reference evidence="2" key="1">
    <citation type="journal article" date="2019" name="Int. J. Syst. Evol. Microbiol.">
        <title>The Global Catalogue of Microorganisms (GCM) 10K type strain sequencing project: providing services to taxonomists for standard genome sequencing and annotation.</title>
        <authorList>
            <consortium name="The Broad Institute Genomics Platform"/>
            <consortium name="The Broad Institute Genome Sequencing Center for Infectious Disease"/>
            <person name="Wu L."/>
            <person name="Ma J."/>
        </authorList>
    </citation>
    <scope>NUCLEOTIDE SEQUENCE [LARGE SCALE GENOMIC DNA]</scope>
    <source>
        <strain evidence="2">JCM 17250</strain>
    </source>
</reference>
<accession>A0ABP7V266</accession>
<gene>
    <name evidence="1" type="ORF">GCM10022410_00730</name>
</gene>